<dbReference type="Pfam" id="PF02881">
    <property type="entry name" value="SRP54_N"/>
    <property type="match status" value="1"/>
</dbReference>
<feature type="binding site" evidence="9">
    <location>
        <begin position="191"/>
        <end position="195"/>
    </location>
    <ligand>
        <name>GTP</name>
        <dbReference type="ChEBI" id="CHEBI:37565"/>
    </ligand>
</feature>
<reference evidence="14 15" key="1">
    <citation type="submission" date="2020-12" db="EMBL/GenBank/DDBJ databases">
        <title>FDA dAtabase for Regulatory Grade micrObial Sequences (FDA-ARGOS): Supporting development and validation of Infectious Disease Dx tests.</title>
        <authorList>
            <person name="Sproer C."/>
            <person name="Gronow S."/>
            <person name="Severitt S."/>
            <person name="Schroder I."/>
            <person name="Tallon L."/>
            <person name="Sadzewicz L."/>
            <person name="Zhao X."/>
            <person name="Boylan J."/>
            <person name="Ott S."/>
            <person name="Bowen H."/>
            <person name="Vavikolanu K."/>
            <person name="Mehta A."/>
            <person name="Aluvathingal J."/>
            <person name="Nadendla S."/>
            <person name="Lowell S."/>
            <person name="Myers T."/>
            <person name="Yan Y."/>
            <person name="Sichtig H."/>
        </authorList>
    </citation>
    <scope>NUCLEOTIDE SEQUENCE [LARGE SCALE GENOMIC DNA]</scope>
    <source>
        <strain evidence="14 15">FDAARGOS_911</strain>
    </source>
</reference>
<evidence type="ECO:0000313" key="13">
    <source>
        <dbReference type="EMBL" id="MCY3053193.1"/>
    </source>
</evidence>
<dbReference type="Gene3D" id="1.10.260.30">
    <property type="entry name" value="Signal recognition particle, SRP54 subunit, M-domain"/>
    <property type="match status" value="1"/>
</dbReference>
<dbReference type="InterPro" id="IPR004780">
    <property type="entry name" value="SRP"/>
</dbReference>
<dbReference type="Gene3D" id="1.20.120.140">
    <property type="entry name" value="Signal recognition particle SRP54, nucleotide-binding domain"/>
    <property type="match status" value="1"/>
</dbReference>
<comment type="catalytic activity">
    <reaction evidence="8 9">
        <text>GTP + H2O = GDP + phosphate + H(+)</text>
        <dbReference type="Rhea" id="RHEA:19669"/>
        <dbReference type="ChEBI" id="CHEBI:15377"/>
        <dbReference type="ChEBI" id="CHEBI:15378"/>
        <dbReference type="ChEBI" id="CHEBI:37565"/>
        <dbReference type="ChEBI" id="CHEBI:43474"/>
        <dbReference type="ChEBI" id="CHEBI:58189"/>
        <dbReference type="EC" id="3.6.5.4"/>
    </reaction>
</comment>
<dbReference type="FunFam" id="3.40.50.300:FF:000022">
    <property type="entry name" value="Signal recognition particle 54 kDa subunit"/>
    <property type="match status" value="1"/>
</dbReference>
<dbReference type="InterPro" id="IPR013822">
    <property type="entry name" value="Signal_recog_particl_SRP54_hlx"/>
</dbReference>
<dbReference type="EMBL" id="JAOTML010000003">
    <property type="protein sequence ID" value="MCY3053193.1"/>
    <property type="molecule type" value="Genomic_DNA"/>
</dbReference>
<comment type="function">
    <text evidence="9">Involved in targeting and insertion of nascent membrane proteins into the cytoplasmic membrane. Binds to the hydrophobic signal sequence of the ribosome-nascent chain (RNC) as it emerges from the ribosomes. The SRP-RNC complex is then targeted to the cytoplasmic membrane where it interacts with the SRP receptor FtsY.</text>
</comment>
<evidence type="ECO:0000256" key="5">
    <source>
        <dbReference type="ARBA" id="ARBA00023134"/>
    </source>
</evidence>
<keyword evidence="10" id="KW-0175">Coiled coil</keyword>
<dbReference type="NCBIfam" id="TIGR00959">
    <property type="entry name" value="ffh"/>
    <property type="match status" value="1"/>
</dbReference>
<dbReference type="HAMAP" id="MF_00306">
    <property type="entry name" value="SRP54"/>
    <property type="match status" value="1"/>
</dbReference>
<keyword evidence="4 9" id="KW-0694">RNA-binding</keyword>
<dbReference type="PANTHER" id="PTHR11564">
    <property type="entry name" value="SIGNAL RECOGNITION PARTICLE 54K PROTEIN SRP54"/>
    <property type="match status" value="1"/>
</dbReference>
<keyword evidence="16" id="KW-1185">Reference proteome</keyword>
<dbReference type="InterPro" id="IPR042101">
    <property type="entry name" value="SRP54_N_sf"/>
</dbReference>
<keyword evidence="7 9" id="KW-0687">Ribonucleoprotein</keyword>
<organism evidence="14 15">
    <name type="scientific">Aerococcus urinae</name>
    <dbReference type="NCBI Taxonomy" id="1376"/>
    <lineage>
        <taxon>Bacteria</taxon>
        <taxon>Bacillati</taxon>
        <taxon>Bacillota</taxon>
        <taxon>Bacilli</taxon>
        <taxon>Lactobacillales</taxon>
        <taxon>Aerococcaceae</taxon>
        <taxon>Aerococcus</taxon>
    </lineage>
</organism>
<dbReference type="KEGG" id="aun:AWM73_02210"/>
<keyword evidence="5 9" id="KW-0342">GTP-binding</keyword>
<proteinExistence type="inferred from homology"/>
<evidence type="ECO:0000313" key="16">
    <source>
        <dbReference type="Proteomes" id="UP001069145"/>
    </source>
</evidence>
<evidence type="ECO:0000256" key="7">
    <source>
        <dbReference type="ARBA" id="ARBA00023274"/>
    </source>
</evidence>
<feature type="compositionally biased region" description="Low complexity" evidence="11">
    <location>
        <begin position="447"/>
        <end position="457"/>
    </location>
</feature>
<gene>
    <name evidence="9 14" type="primary">ffh</name>
    <name evidence="14" type="ORF">I6G68_07840</name>
    <name evidence="13" type="ORF">ODY43_04235</name>
</gene>
<keyword evidence="9" id="KW-0963">Cytoplasm</keyword>
<dbReference type="InterPro" id="IPR004125">
    <property type="entry name" value="Signal_recog_particle_SRP54_M"/>
</dbReference>
<dbReference type="GO" id="GO:0003924">
    <property type="term" value="F:GTPase activity"/>
    <property type="evidence" value="ECO:0007669"/>
    <property type="project" value="UniProtKB-UniRule"/>
</dbReference>
<dbReference type="InterPro" id="IPR027417">
    <property type="entry name" value="P-loop_NTPase"/>
</dbReference>
<evidence type="ECO:0000256" key="3">
    <source>
        <dbReference type="ARBA" id="ARBA00022801"/>
    </source>
</evidence>
<dbReference type="OrthoDB" id="9804720at2"/>
<feature type="binding site" evidence="9">
    <location>
        <begin position="108"/>
        <end position="115"/>
    </location>
    <ligand>
        <name>GTP</name>
        <dbReference type="ChEBI" id="CHEBI:37565"/>
    </ligand>
</feature>
<dbReference type="SMART" id="SM00963">
    <property type="entry name" value="SRP54_N"/>
    <property type="match status" value="1"/>
</dbReference>
<dbReference type="SUPFAM" id="SSF52540">
    <property type="entry name" value="P-loop containing nucleoside triphosphate hydrolases"/>
    <property type="match status" value="1"/>
</dbReference>
<protein>
    <recommendedName>
        <fullName evidence="9">Signal recognition particle protein</fullName>
        <ecNumber evidence="9">3.6.5.4</ecNumber>
    </recommendedName>
    <alternativeName>
        <fullName evidence="9">Fifty-four homolog</fullName>
    </alternativeName>
</protein>
<dbReference type="InterPro" id="IPR003593">
    <property type="entry name" value="AAA+_ATPase"/>
</dbReference>
<dbReference type="GO" id="GO:0008312">
    <property type="term" value="F:7S RNA binding"/>
    <property type="evidence" value="ECO:0007669"/>
    <property type="project" value="InterPro"/>
</dbReference>
<dbReference type="SMART" id="SM00962">
    <property type="entry name" value="SRP54"/>
    <property type="match status" value="1"/>
</dbReference>
<dbReference type="SMART" id="SM00382">
    <property type="entry name" value="AAA"/>
    <property type="match status" value="1"/>
</dbReference>
<sequence>MAFESLSDRLQGAVEKVGKKGKISEGDLREMMREVRLALLEADVNFKVVKNFVRKVQDKALNSDVLESLSPTQQIVKIVDEELTELLGGEQVGINYNEAGPTIIMMAGLQGAGKTTTVGKLANHLREEDHRKPLLVAADVYRPAAIDQLETIGRQLDLPVFQLGNQVSPVEIAQKAVVYAKENNYDTIFIDTAGRLQIDQTLMDELKNIQAAVHPDEILLTVDAMSGQEAANVAKTFDEELELTGVVLTKLDGDTRGGAALSIASITGKPIKFTGVGEKLEDIETFYPDRMSNRILGMGDMMTLIEKAQKEFDEKEAEEMAAKMQANTYDFNDFVKQMDQMNKMGSFESIIKMIPGLNKILPVDKLNIDPKDMVRTKAIIQSMTDYERTHPDEINQSRRRRIAKGSATTVNQVNQLIKQFNQSRTMMSAMTNGDMSSLSSLMGGMPNGMGNMPNMPGMDGGRRKKQRAQELAAKHMKKKLNKQRKKRGKKG</sequence>
<feature type="compositionally biased region" description="Basic residues" evidence="11">
    <location>
        <begin position="474"/>
        <end position="491"/>
    </location>
</feature>
<comment type="similarity">
    <text evidence="1 9">Belongs to the GTP-binding SRP family. SRP54 subfamily.</text>
</comment>
<dbReference type="InterPro" id="IPR022941">
    <property type="entry name" value="SRP54"/>
</dbReference>
<evidence type="ECO:0000256" key="11">
    <source>
        <dbReference type="SAM" id="MobiDB-lite"/>
    </source>
</evidence>
<accession>A0A109RE71</accession>
<evidence type="ECO:0000256" key="8">
    <source>
        <dbReference type="ARBA" id="ARBA00048027"/>
    </source>
</evidence>
<dbReference type="InterPro" id="IPR036891">
    <property type="entry name" value="Signal_recog_part_SRP54_M_sf"/>
</dbReference>
<keyword evidence="2 9" id="KW-0547">Nucleotide-binding</keyword>
<comment type="subunit">
    <text evidence="9">Part of the signal recognition particle protein translocation system, which is composed of SRP and FtsY.</text>
</comment>
<dbReference type="GO" id="GO:0006614">
    <property type="term" value="P:SRP-dependent cotranslational protein targeting to membrane"/>
    <property type="evidence" value="ECO:0007669"/>
    <property type="project" value="InterPro"/>
</dbReference>
<keyword evidence="3 9" id="KW-0378">Hydrolase</keyword>
<comment type="subcellular location">
    <subcellularLocation>
        <location evidence="9">Cytoplasm</location>
    </subcellularLocation>
    <text evidence="9">The SRP-RNC complex is targeted to the cytoplasmic membrane.</text>
</comment>
<comment type="domain">
    <text evidence="9">Composed of three domains: the N-terminal N domain, which is responsible for interactions with the ribosome, the central G domain, which binds GTP, and the C-terminal M domain, which binds the RNA and the signal sequence of the RNC.</text>
</comment>
<name>A0A109RE71_9LACT</name>
<dbReference type="Proteomes" id="UP001069145">
    <property type="component" value="Unassembled WGS sequence"/>
</dbReference>
<feature type="domain" description="SRP54-type proteins GTP-binding" evidence="12">
    <location>
        <begin position="270"/>
        <end position="283"/>
    </location>
</feature>
<keyword evidence="6 9" id="KW-0733">Signal recognition particle</keyword>
<dbReference type="GO" id="GO:0048500">
    <property type="term" value="C:signal recognition particle"/>
    <property type="evidence" value="ECO:0007669"/>
    <property type="project" value="UniProtKB-UniRule"/>
</dbReference>
<evidence type="ECO:0000256" key="10">
    <source>
        <dbReference type="SAM" id="Coils"/>
    </source>
</evidence>
<dbReference type="CDD" id="cd18539">
    <property type="entry name" value="SRP_G"/>
    <property type="match status" value="1"/>
</dbReference>
<feature type="coiled-coil region" evidence="10">
    <location>
        <begin position="298"/>
        <end position="325"/>
    </location>
</feature>
<evidence type="ECO:0000256" key="2">
    <source>
        <dbReference type="ARBA" id="ARBA00022741"/>
    </source>
</evidence>
<evidence type="ECO:0000259" key="12">
    <source>
        <dbReference type="PROSITE" id="PS00300"/>
    </source>
</evidence>
<dbReference type="GO" id="GO:0005525">
    <property type="term" value="F:GTP binding"/>
    <property type="evidence" value="ECO:0007669"/>
    <property type="project" value="UniProtKB-UniRule"/>
</dbReference>
<evidence type="ECO:0000256" key="1">
    <source>
        <dbReference type="ARBA" id="ARBA00005450"/>
    </source>
</evidence>
<evidence type="ECO:0000256" key="4">
    <source>
        <dbReference type="ARBA" id="ARBA00022884"/>
    </source>
</evidence>
<dbReference type="Gene3D" id="3.40.50.300">
    <property type="entry name" value="P-loop containing nucleotide triphosphate hydrolases"/>
    <property type="match status" value="1"/>
</dbReference>
<dbReference type="InterPro" id="IPR000897">
    <property type="entry name" value="SRP54_GTPase_dom"/>
</dbReference>
<dbReference type="EC" id="3.6.5.4" evidence="9"/>
<dbReference type="Pfam" id="PF00448">
    <property type="entry name" value="SRP54"/>
    <property type="match status" value="1"/>
</dbReference>
<dbReference type="GeneID" id="35767659"/>
<dbReference type="Pfam" id="PF02978">
    <property type="entry name" value="SRP_SPB"/>
    <property type="match status" value="1"/>
</dbReference>
<dbReference type="EMBL" id="CP065662">
    <property type="protein sequence ID" value="QPS01267.1"/>
    <property type="molecule type" value="Genomic_DNA"/>
</dbReference>
<dbReference type="PROSITE" id="PS00300">
    <property type="entry name" value="SRP54"/>
    <property type="match status" value="1"/>
</dbReference>
<evidence type="ECO:0000256" key="6">
    <source>
        <dbReference type="ARBA" id="ARBA00023135"/>
    </source>
</evidence>
<evidence type="ECO:0000256" key="9">
    <source>
        <dbReference type="HAMAP-Rule" id="MF_00306"/>
    </source>
</evidence>
<dbReference type="AlphaFoldDB" id="A0A109RE71"/>
<feature type="binding site" evidence="9">
    <location>
        <begin position="249"/>
        <end position="252"/>
    </location>
    <ligand>
        <name>GTP</name>
        <dbReference type="ChEBI" id="CHEBI:37565"/>
    </ligand>
</feature>
<dbReference type="Proteomes" id="UP000594771">
    <property type="component" value="Chromosome"/>
</dbReference>
<feature type="region of interest" description="Disordered" evidence="11">
    <location>
        <begin position="447"/>
        <end position="491"/>
    </location>
</feature>
<reference evidence="13" key="2">
    <citation type="submission" date="2022-09" db="EMBL/GenBank/DDBJ databases">
        <title>Aerococcus urinae taxonomy study.</title>
        <authorList>
            <person name="Christensen J."/>
            <person name="Senneby E."/>
        </authorList>
    </citation>
    <scope>NUCLEOTIDE SEQUENCE</scope>
    <source>
        <strain evidence="13">NLD-066-U95</strain>
    </source>
</reference>
<dbReference type="PANTHER" id="PTHR11564:SF5">
    <property type="entry name" value="SIGNAL RECOGNITION PARTICLE SUBUNIT SRP54"/>
    <property type="match status" value="1"/>
</dbReference>
<dbReference type="SUPFAM" id="SSF47446">
    <property type="entry name" value="Signal peptide-binding domain"/>
    <property type="match status" value="1"/>
</dbReference>
<evidence type="ECO:0000313" key="15">
    <source>
        <dbReference type="Proteomes" id="UP000594771"/>
    </source>
</evidence>
<evidence type="ECO:0000313" key="14">
    <source>
        <dbReference type="EMBL" id="QPS01267.1"/>
    </source>
</evidence>
<dbReference type="RefSeq" id="WP_060777891.1">
    <property type="nucleotide sequence ID" value="NZ_CAJHLF010000003.1"/>
</dbReference>